<dbReference type="InterPro" id="IPR020846">
    <property type="entry name" value="MFS_dom"/>
</dbReference>
<feature type="transmembrane region" description="Helical" evidence="7">
    <location>
        <begin position="315"/>
        <end position="341"/>
    </location>
</feature>
<evidence type="ECO:0000256" key="6">
    <source>
        <dbReference type="ARBA" id="ARBA00023136"/>
    </source>
</evidence>
<organism evidence="9 10">
    <name type="scientific">Actinospica durhamensis</name>
    <dbReference type="NCBI Taxonomy" id="1508375"/>
    <lineage>
        <taxon>Bacteria</taxon>
        <taxon>Bacillati</taxon>
        <taxon>Actinomycetota</taxon>
        <taxon>Actinomycetes</taxon>
        <taxon>Catenulisporales</taxon>
        <taxon>Actinospicaceae</taxon>
        <taxon>Actinospica</taxon>
    </lineage>
</organism>
<feature type="transmembrane region" description="Helical" evidence="7">
    <location>
        <begin position="64"/>
        <end position="82"/>
    </location>
</feature>
<feature type="transmembrane region" description="Helical" evidence="7">
    <location>
        <begin position="182"/>
        <end position="201"/>
    </location>
</feature>
<keyword evidence="4 7" id="KW-0812">Transmembrane</keyword>
<feature type="transmembrane region" description="Helical" evidence="7">
    <location>
        <begin position="353"/>
        <end position="370"/>
    </location>
</feature>
<comment type="subcellular location">
    <subcellularLocation>
        <location evidence="1">Cell membrane</location>
        <topology evidence="1">Multi-pass membrane protein</topology>
    </subcellularLocation>
</comment>
<keyword evidence="5 7" id="KW-1133">Transmembrane helix</keyword>
<evidence type="ECO:0000313" key="10">
    <source>
        <dbReference type="Proteomes" id="UP000675781"/>
    </source>
</evidence>
<feature type="transmembrane region" description="Helical" evidence="7">
    <location>
        <begin position="28"/>
        <end position="52"/>
    </location>
</feature>
<dbReference type="SUPFAM" id="SSF103473">
    <property type="entry name" value="MFS general substrate transporter"/>
    <property type="match status" value="1"/>
</dbReference>
<feature type="transmembrane region" description="Helical" evidence="7">
    <location>
        <begin position="238"/>
        <end position="260"/>
    </location>
</feature>
<evidence type="ECO:0000256" key="5">
    <source>
        <dbReference type="ARBA" id="ARBA00022989"/>
    </source>
</evidence>
<dbReference type="PANTHER" id="PTHR42718">
    <property type="entry name" value="MAJOR FACILITATOR SUPERFAMILY MULTIDRUG TRANSPORTER MFSC"/>
    <property type="match status" value="1"/>
</dbReference>
<evidence type="ECO:0000259" key="8">
    <source>
        <dbReference type="PROSITE" id="PS50850"/>
    </source>
</evidence>
<proteinExistence type="predicted"/>
<dbReference type="Gene3D" id="1.20.1720.10">
    <property type="entry name" value="Multidrug resistance protein D"/>
    <property type="match status" value="1"/>
</dbReference>
<feature type="transmembrane region" description="Helical" evidence="7">
    <location>
        <begin position="94"/>
        <end position="112"/>
    </location>
</feature>
<name>A0A941IT33_9ACTN</name>
<evidence type="ECO:0000256" key="1">
    <source>
        <dbReference type="ARBA" id="ARBA00004651"/>
    </source>
</evidence>
<dbReference type="GO" id="GO:0022857">
    <property type="term" value="F:transmembrane transporter activity"/>
    <property type="evidence" value="ECO:0007669"/>
    <property type="project" value="InterPro"/>
</dbReference>
<dbReference type="Pfam" id="PF07690">
    <property type="entry name" value="MFS_1"/>
    <property type="match status" value="1"/>
</dbReference>
<keyword evidence="6 7" id="KW-0472">Membrane</keyword>
<reference evidence="9" key="1">
    <citation type="submission" date="2021-04" db="EMBL/GenBank/DDBJ databases">
        <title>Genome based classification of Actinospica acidithermotolerans sp. nov., an actinobacterium isolated from an Indonesian hot spring.</title>
        <authorList>
            <person name="Kusuma A.B."/>
            <person name="Putra K.E."/>
            <person name="Nafisah S."/>
            <person name="Loh J."/>
            <person name="Nouioui I."/>
            <person name="Goodfellow M."/>
        </authorList>
    </citation>
    <scope>NUCLEOTIDE SEQUENCE</scope>
    <source>
        <strain evidence="9">CSCA 57</strain>
    </source>
</reference>
<evidence type="ECO:0000256" key="7">
    <source>
        <dbReference type="SAM" id="Phobius"/>
    </source>
</evidence>
<feature type="transmembrane region" description="Helical" evidence="7">
    <location>
        <begin position="413"/>
        <end position="436"/>
    </location>
</feature>
<dbReference type="Gene3D" id="1.20.1250.20">
    <property type="entry name" value="MFS general substrate transporter like domains"/>
    <property type="match status" value="1"/>
</dbReference>
<evidence type="ECO:0000313" key="9">
    <source>
        <dbReference type="EMBL" id="MBR7837132.1"/>
    </source>
</evidence>
<sequence>MTTPADPAEAASPEAIGAGSPSPLRRRLLVPTLVLSGSLMAVVSSLGAPLIPTLSQADGVSLSTGGWILTVTLLTGALATPVMGRLADGPRQRAIILVALAAVVAGCVLAAISTGFTVLLIGRALQGVGLGLLPVAMAIARRSLPPEKARQTIATLSVTTAIGAGLGYPVTGLIAQVLDFRAAYWFGAIVVTGALVLAALVLPARSPGVSRRFDVTGSGLLSLAVIGISVALSEGGGWGWTSARSLGVFAASAVLLAVWIPYELRIADPLVDLRQVRNRSVLTADVSGFLISIAMYLLIPIIVEFVQIPRSAGYGFGASLIVSGLVLVPLSAGSYAATRFLTGYERRFGPRTMIPLGSVVFGVAAGFFAVEHSALWEAFVTVAVCGLAVGFTTGAMPGFIVRAVAPSETGSAMGFYQVVRSIGLTVGSALSSAVLMSHTRPGQELPEVGGFTVALIIAVVLCLATAVASFMLPGRAPSRPDTLTVDQEEDLEMLMKDDAELAGVGLVAGEEPPPGPKGDRP</sequence>
<feature type="transmembrane region" description="Helical" evidence="7">
    <location>
        <begin position="376"/>
        <end position="401"/>
    </location>
</feature>
<dbReference type="GO" id="GO:0005886">
    <property type="term" value="C:plasma membrane"/>
    <property type="evidence" value="ECO:0007669"/>
    <property type="project" value="UniProtKB-SubCell"/>
</dbReference>
<dbReference type="Proteomes" id="UP000675781">
    <property type="component" value="Unassembled WGS sequence"/>
</dbReference>
<keyword evidence="10" id="KW-1185">Reference proteome</keyword>
<dbReference type="InterPro" id="IPR011701">
    <property type="entry name" value="MFS"/>
</dbReference>
<gene>
    <name evidence="9" type="ORF">KDL01_27895</name>
</gene>
<feature type="transmembrane region" description="Helical" evidence="7">
    <location>
        <begin position="118"/>
        <end position="140"/>
    </location>
</feature>
<protein>
    <submittedName>
        <fullName evidence="9">MFS transporter</fullName>
    </submittedName>
</protein>
<keyword evidence="3" id="KW-1003">Cell membrane</keyword>
<dbReference type="PANTHER" id="PTHR42718:SF46">
    <property type="entry name" value="BLR6921 PROTEIN"/>
    <property type="match status" value="1"/>
</dbReference>
<dbReference type="AlphaFoldDB" id="A0A941IT33"/>
<dbReference type="InterPro" id="IPR036259">
    <property type="entry name" value="MFS_trans_sf"/>
</dbReference>
<feature type="transmembrane region" description="Helical" evidence="7">
    <location>
        <begin position="448"/>
        <end position="472"/>
    </location>
</feature>
<evidence type="ECO:0000256" key="3">
    <source>
        <dbReference type="ARBA" id="ARBA00022475"/>
    </source>
</evidence>
<dbReference type="PROSITE" id="PS50850">
    <property type="entry name" value="MFS"/>
    <property type="match status" value="1"/>
</dbReference>
<comment type="caution">
    <text evidence="9">The sequence shown here is derived from an EMBL/GenBank/DDBJ whole genome shotgun (WGS) entry which is preliminary data.</text>
</comment>
<keyword evidence="2" id="KW-0813">Transport</keyword>
<feature type="transmembrane region" description="Helical" evidence="7">
    <location>
        <begin position="213"/>
        <end position="232"/>
    </location>
</feature>
<feature type="transmembrane region" description="Helical" evidence="7">
    <location>
        <begin position="281"/>
        <end position="303"/>
    </location>
</feature>
<dbReference type="RefSeq" id="WP_212531601.1">
    <property type="nucleotide sequence ID" value="NZ_JAGSOG010000183.1"/>
</dbReference>
<feature type="transmembrane region" description="Helical" evidence="7">
    <location>
        <begin position="152"/>
        <end position="170"/>
    </location>
</feature>
<feature type="domain" description="Major facilitator superfamily (MFS) profile" evidence="8">
    <location>
        <begin position="29"/>
        <end position="476"/>
    </location>
</feature>
<evidence type="ECO:0000256" key="2">
    <source>
        <dbReference type="ARBA" id="ARBA00022448"/>
    </source>
</evidence>
<evidence type="ECO:0000256" key="4">
    <source>
        <dbReference type="ARBA" id="ARBA00022692"/>
    </source>
</evidence>
<accession>A0A941IT33</accession>
<dbReference type="EMBL" id="JAGSOG010000183">
    <property type="protein sequence ID" value="MBR7837132.1"/>
    <property type="molecule type" value="Genomic_DNA"/>
</dbReference>